<keyword evidence="2" id="KW-0812">Transmembrane</keyword>
<feature type="compositionally biased region" description="Polar residues" evidence="1">
    <location>
        <begin position="292"/>
        <end position="314"/>
    </location>
</feature>
<evidence type="ECO:0000256" key="1">
    <source>
        <dbReference type="SAM" id="MobiDB-lite"/>
    </source>
</evidence>
<dbReference type="Proteomes" id="UP000007797">
    <property type="component" value="Unassembled WGS sequence"/>
</dbReference>
<evidence type="ECO:0000256" key="2">
    <source>
        <dbReference type="SAM" id="Phobius"/>
    </source>
</evidence>
<dbReference type="GeneID" id="14870920"/>
<feature type="transmembrane region" description="Helical" evidence="2">
    <location>
        <begin position="105"/>
        <end position="126"/>
    </location>
</feature>
<evidence type="ECO:0000313" key="4">
    <source>
        <dbReference type="Proteomes" id="UP000007797"/>
    </source>
</evidence>
<proteinExistence type="predicted"/>
<name>F4Q037_CACFS</name>
<dbReference type="OrthoDB" id="24088at2759"/>
<accession>F4Q037</accession>
<dbReference type="PANTHER" id="PTHR31494">
    <property type="entry name" value="THH1_TOM1_TOM3 DOMAIN-CONTAINING PROTEIN-RELATED-RELATED"/>
    <property type="match status" value="1"/>
</dbReference>
<reference evidence="4" key="1">
    <citation type="journal article" date="2011" name="Genome Res.">
        <title>Phylogeny-wide analysis of social amoeba genomes highlights ancient origins for complex intercellular communication.</title>
        <authorList>
            <person name="Heidel A.J."/>
            <person name="Lawal H.M."/>
            <person name="Felder M."/>
            <person name="Schilde C."/>
            <person name="Helps N.R."/>
            <person name="Tunggal B."/>
            <person name="Rivero F."/>
            <person name="John U."/>
            <person name="Schleicher M."/>
            <person name="Eichinger L."/>
            <person name="Platzer M."/>
            <person name="Noegel A.A."/>
            <person name="Schaap P."/>
            <person name="Gloeckner G."/>
        </authorList>
    </citation>
    <scope>NUCLEOTIDE SEQUENCE [LARGE SCALE GENOMIC DNA]</scope>
    <source>
        <strain evidence="4">SH3</strain>
    </source>
</reference>
<dbReference type="PANTHER" id="PTHR31494:SF4">
    <property type="entry name" value="THH1_TOM1_TOM3 DOMAIN-CONTAINING PROTEIN-RELATED"/>
    <property type="match status" value="1"/>
</dbReference>
<feature type="transmembrane region" description="Helical" evidence="2">
    <location>
        <begin position="185"/>
        <end position="207"/>
    </location>
</feature>
<dbReference type="KEGG" id="dfa:DFA_02691"/>
<feature type="transmembrane region" description="Helical" evidence="2">
    <location>
        <begin position="20"/>
        <end position="41"/>
    </location>
</feature>
<feature type="transmembrane region" description="Helical" evidence="2">
    <location>
        <begin position="62"/>
        <end position="85"/>
    </location>
</feature>
<dbReference type="AlphaFoldDB" id="F4Q037"/>
<feature type="transmembrane region" description="Helical" evidence="2">
    <location>
        <begin position="138"/>
        <end position="160"/>
    </location>
</feature>
<keyword evidence="4" id="KW-1185">Reference proteome</keyword>
<dbReference type="STRING" id="1054147.F4Q037"/>
<organism evidence="3 4">
    <name type="scientific">Cavenderia fasciculata</name>
    <name type="common">Slime mold</name>
    <name type="synonym">Dictyostelium fasciculatum</name>
    <dbReference type="NCBI Taxonomy" id="261658"/>
    <lineage>
        <taxon>Eukaryota</taxon>
        <taxon>Amoebozoa</taxon>
        <taxon>Evosea</taxon>
        <taxon>Eumycetozoa</taxon>
        <taxon>Dictyostelia</taxon>
        <taxon>Acytosteliales</taxon>
        <taxon>Cavenderiaceae</taxon>
        <taxon>Cavenderia</taxon>
    </lineage>
</organism>
<feature type="transmembrane region" description="Helical" evidence="2">
    <location>
        <begin position="219"/>
        <end position="239"/>
    </location>
</feature>
<keyword evidence="2" id="KW-0472">Membrane</keyword>
<dbReference type="RefSeq" id="XP_004357413.1">
    <property type="nucleotide sequence ID" value="XM_004357357.1"/>
</dbReference>
<evidence type="ECO:0000313" key="3">
    <source>
        <dbReference type="EMBL" id="EGG18951.1"/>
    </source>
</evidence>
<sequence length="408" mass="46322">MAMTPESFTGDHTFDMLVGAYLIVRIIVSASMSLMCAPQVYYEYLYLFAKKRFKFKRLNPRILVLIGLTMYPIFRILYSAILFKTHDFDYGSVVVYLGMWTTNRMWIFSWSLWGLVLAYTVGYSIISALDKKATPMFYTAGFLVLLVFFGIFAVVNYFILYRQIKKYETKMRSDNMSLRVRKLKILSAALVVTIVCVLIRDLVYYVIIKVPMDHNLRHLSSFITFFFEALQGVIIMIAVSERPSYYFLFRNVNPHRGDSTASSHVSSESNSQSVASKNMATTITIDDGASSVTVQHPNINNNDKSHVVHQQQQEKSSHIALTASNLVEWSDDEDEDEDDEDKQDGNGAELSTIVIVDNNNINNNNNNTSTNSVESTNNIHDDQVELTATTTEAIIITTNTDNDHPTDV</sequence>
<feature type="compositionally biased region" description="Acidic residues" evidence="1">
    <location>
        <begin position="329"/>
        <end position="342"/>
    </location>
</feature>
<dbReference type="EMBL" id="GL883017">
    <property type="protein sequence ID" value="EGG18951.1"/>
    <property type="molecule type" value="Genomic_DNA"/>
</dbReference>
<feature type="region of interest" description="Disordered" evidence="1">
    <location>
        <begin position="292"/>
        <end position="347"/>
    </location>
</feature>
<protein>
    <submittedName>
        <fullName evidence="3">Uncharacterized protein</fullName>
    </submittedName>
</protein>
<gene>
    <name evidence="3" type="ORF">DFA_02691</name>
</gene>
<keyword evidence="2" id="KW-1133">Transmembrane helix</keyword>